<dbReference type="STRING" id="303518.ENSPNYP00000005691"/>
<accession>A0A3B4F8Y1</accession>
<dbReference type="Gene3D" id="2.60.40.1940">
    <property type="match status" value="1"/>
</dbReference>
<evidence type="ECO:0000259" key="5">
    <source>
        <dbReference type="Pfam" id="PF01835"/>
    </source>
</evidence>
<keyword evidence="2" id="KW-0964">Secreted</keyword>
<dbReference type="Pfam" id="PF17791">
    <property type="entry name" value="MG3"/>
    <property type="match status" value="1"/>
</dbReference>
<dbReference type="InterPro" id="IPR050473">
    <property type="entry name" value="A2M/Complement_sys"/>
</dbReference>
<dbReference type="PANTHER" id="PTHR11412:SF81">
    <property type="entry name" value="COMPLEMENT C3"/>
    <property type="match status" value="1"/>
</dbReference>
<dbReference type="InterPro" id="IPR041425">
    <property type="entry name" value="C3/4/5_MG1"/>
</dbReference>
<evidence type="ECO:0000259" key="7">
    <source>
        <dbReference type="Pfam" id="PF17791"/>
    </source>
</evidence>
<evidence type="ECO:0000256" key="3">
    <source>
        <dbReference type="ARBA" id="ARBA00023157"/>
    </source>
</evidence>
<comment type="subcellular location">
    <subcellularLocation>
        <location evidence="1">Secreted</location>
    </subcellularLocation>
</comment>
<evidence type="ECO:0000256" key="4">
    <source>
        <dbReference type="SAM" id="SignalP"/>
    </source>
</evidence>
<reference evidence="8" key="1">
    <citation type="submission" date="2023-09" db="UniProtKB">
        <authorList>
            <consortium name="Ensembl"/>
        </authorList>
    </citation>
    <scope>IDENTIFICATION</scope>
</reference>
<feature type="domain" description="Macroglobulin" evidence="7">
    <location>
        <begin position="224"/>
        <end position="306"/>
    </location>
</feature>
<dbReference type="InterPro" id="IPR041555">
    <property type="entry name" value="MG3"/>
</dbReference>
<name>A0A3B4F8Y1_9CICH</name>
<dbReference type="GeneTree" id="ENSGT00940000154063"/>
<dbReference type="AlphaFoldDB" id="A0A3B4F8Y1"/>
<evidence type="ECO:0000259" key="6">
    <source>
        <dbReference type="Pfam" id="PF17790"/>
    </source>
</evidence>
<dbReference type="Pfam" id="PF17790">
    <property type="entry name" value="MG1"/>
    <property type="match status" value="1"/>
</dbReference>
<keyword evidence="4" id="KW-0732">Signal</keyword>
<dbReference type="GO" id="GO:0004866">
    <property type="term" value="F:endopeptidase inhibitor activity"/>
    <property type="evidence" value="ECO:0007669"/>
    <property type="project" value="InterPro"/>
</dbReference>
<dbReference type="Ensembl" id="ENSPNYT00000005838.1">
    <property type="protein sequence ID" value="ENSPNYP00000005691.1"/>
    <property type="gene ID" value="ENSPNYG00000004376.1"/>
</dbReference>
<keyword evidence="3" id="KW-1015">Disulfide bond</keyword>
<proteinExistence type="predicted"/>
<feature type="domain" description="Macroglobulin" evidence="5">
    <location>
        <begin position="133"/>
        <end position="221"/>
    </location>
</feature>
<evidence type="ECO:0000256" key="2">
    <source>
        <dbReference type="ARBA" id="ARBA00022525"/>
    </source>
</evidence>
<dbReference type="GO" id="GO:0005576">
    <property type="term" value="C:extracellular region"/>
    <property type="evidence" value="ECO:0007669"/>
    <property type="project" value="UniProtKB-SubCell"/>
</dbReference>
<feature type="chain" id="PRO_5017276492" description="Macroglobulin domain-containing protein" evidence="4">
    <location>
        <begin position="21"/>
        <end position="332"/>
    </location>
</feature>
<protein>
    <recommendedName>
        <fullName evidence="9">Macroglobulin domain-containing protein</fullName>
    </recommendedName>
</protein>
<dbReference type="PANTHER" id="PTHR11412">
    <property type="entry name" value="MACROGLOBULIN / COMPLEMENT"/>
    <property type="match status" value="1"/>
</dbReference>
<dbReference type="FunFam" id="2.60.40.1940:FF:000001">
    <property type="entry name" value="Complement component C3"/>
    <property type="match status" value="1"/>
</dbReference>
<evidence type="ECO:0000256" key="1">
    <source>
        <dbReference type="ARBA" id="ARBA00004613"/>
    </source>
</evidence>
<evidence type="ECO:0000313" key="8">
    <source>
        <dbReference type="Ensembl" id="ENSPNYP00000005691.1"/>
    </source>
</evidence>
<organism evidence="8">
    <name type="scientific">Pundamilia nyererei</name>
    <dbReference type="NCBI Taxonomy" id="303518"/>
    <lineage>
        <taxon>Eukaryota</taxon>
        <taxon>Metazoa</taxon>
        <taxon>Chordata</taxon>
        <taxon>Craniata</taxon>
        <taxon>Vertebrata</taxon>
        <taxon>Euteleostomi</taxon>
        <taxon>Actinopterygii</taxon>
        <taxon>Neopterygii</taxon>
        <taxon>Teleostei</taxon>
        <taxon>Neoteleostei</taxon>
        <taxon>Acanthomorphata</taxon>
        <taxon>Ovalentaria</taxon>
        <taxon>Cichlomorphae</taxon>
        <taxon>Cichliformes</taxon>
        <taxon>Cichlidae</taxon>
        <taxon>African cichlids</taxon>
        <taxon>Pseudocrenilabrinae</taxon>
        <taxon>Haplochromini</taxon>
        <taxon>Pundamilia</taxon>
    </lineage>
</organism>
<feature type="domain" description="Complement C3/4/5 macroglobulin" evidence="6">
    <location>
        <begin position="28"/>
        <end position="127"/>
    </location>
</feature>
<sequence>IGKQQCVCLFLEAMFNFFLSVSPLLHRKVMSAPNLLGVGTAQNIFVECQDCTDESDLMVEISVMSYPTKSKMLISTSVNLNSANKFQAFGQIKIPNQGFSRDPQRKQYVYLQAQFPDVKLEKIVLVSFHSGYIFIQTDKTLYTPNSKVHYRLFALTPNMEPVERDNSTISDTSVAIQFVTSFSCQSDSMYMCLSFESTGLWKVMASFQSKPQLSYSAEFEVKDYVLPNFEVKLTRENPFFYVDSDELTINIKASYLFGEEVDGSAFGVFGVLHQDQKTNFQASLQKVSIENGVGTVTLKKEHIKQTFENISSLVGSSIFAAVNVLTDSGKKW</sequence>
<dbReference type="Pfam" id="PF01835">
    <property type="entry name" value="MG2"/>
    <property type="match status" value="1"/>
</dbReference>
<dbReference type="InterPro" id="IPR002890">
    <property type="entry name" value="MG2"/>
</dbReference>
<evidence type="ECO:0008006" key="9">
    <source>
        <dbReference type="Google" id="ProtNLM"/>
    </source>
</evidence>
<dbReference type="Gene3D" id="2.60.40.1930">
    <property type="match status" value="2"/>
</dbReference>
<feature type="signal peptide" evidence="4">
    <location>
        <begin position="1"/>
        <end position="20"/>
    </location>
</feature>